<dbReference type="InterPro" id="IPR035992">
    <property type="entry name" value="Ricin_B-like_lectins"/>
</dbReference>
<organism evidence="2 3">
    <name type="scientific">Kitasatospora atroaurantiaca</name>
    <dbReference type="NCBI Taxonomy" id="285545"/>
    <lineage>
        <taxon>Bacteria</taxon>
        <taxon>Bacillati</taxon>
        <taxon>Actinomycetota</taxon>
        <taxon>Actinomycetes</taxon>
        <taxon>Kitasatosporales</taxon>
        <taxon>Streptomycetaceae</taxon>
        <taxon>Kitasatospora</taxon>
    </lineage>
</organism>
<keyword evidence="3" id="KW-1185">Reference proteome</keyword>
<gene>
    <name evidence="2" type="ORF">FB465_6525</name>
</gene>
<dbReference type="Pfam" id="PF14200">
    <property type="entry name" value="RicinB_lectin_2"/>
    <property type="match status" value="1"/>
</dbReference>
<dbReference type="Gene3D" id="2.80.10.50">
    <property type="match status" value="1"/>
</dbReference>
<reference evidence="2 3" key="1">
    <citation type="submission" date="2019-06" db="EMBL/GenBank/DDBJ databases">
        <title>Sequencing the genomes of 1000 actinobacteria strains.</title>
        <authorList>
            <person name="Klenk H.-P."/>
        </authorList>
    </citation>
    <scope>NUCLEOTIDE SEQUENCE [LARGE SCALE GENOMIC DNA]</scope>
    <source>
        <strain evidence="2 3">DSM 41649</strain>
    </source>
</reference>
<dbReference type="EMBL" id="VIVR01000001">
    <property type="protein sequence ID" value="TWE21350.1"/>
    <property type="molecule type" value="Genomic_DNA"/>
</dbReference>
<dbReference type="RefSeq" id="WP_246192994.1">
    <property type="nucleotide sequence ID" value="NZ_BAAABR010000025.1"/>
</dbReference>
<dbReference type="AlphaFoldDB" id="A0A561F0F9"/>
<protein>
    <submittedName>
        <fullName evidence="2">Ricin-type beta-trefoil lectin protein</fullName>
    </submittedName>
</protein>
<sequence>MARRSGKCLDVSGNSTADGAKLIQWPCGSGLNQQFERRAA</sequence>
<dbReference type="GO" id="GO:0030246">
    <property type="term" value="F:carbohydrate binding"/>
    <property type="evidence" value="ECO:0007669"/>
    <property type="project" value="UniProtKB-KW"/>
</dbReference>
<dbReference type="PROSITE" id="PS50231">
    <property type="entry name" value="RICIN_B_LECTIN"/>
    <property type="match status" value="1"/>
</dbReference>
<proteinExistence type="predicted"/>
<dbReference type="InterPro" id="IPR000772">
    <property type="entry name" value="Ricin_B_lectin"/>
</dbReference>
<name>A0A561F0F9_9ACTN</name>
<dbReference type="SUPFAM" id="SSF50370">
    <property type="entry name" value="Ricin B-like lectins"/>
    <property type="match status" value="1"/>
</dbReference>
<evidence type="ECO:0000313" key="2">
    <source>
        <dbReference type="EMBL" id="TWE21350.1"/>
    </source>
</evidence>
<evidence type="ECO:0000313" key="3">
    <source>
        <dbReference type="Proteomes" id="UP000318416"/>
    </source>
</evidence>
<comment type="caution">
    <text evidence="2">The sequence shown here is derived from an EMBL/GenBank/DDBJ whole genome shotgun (WGS) entry which is preliminary data.</text>
</comment>
<feature type="domain" description="Ricin B lectin" evidence="1">
    <location>
        <begin position="3"/>
        <end position="36"/>
    </location>
</feature>
<dbReference type="CDD" id="cd00161">
    <property type="entry name" value="beta-trefoil_Ricin-like"/>
    <property type="match status" value="1"/>
</dbReference>
<dbReference type="Proteomes" id="UP000318416">
    <property type="component" value="Unassembled WGS sequence"/>
</dbReference>
<accession>A0A561F0F9</accession>
<keyword evidence="2" id="KW-0430">Lectin</keyword>
<evidence type="ECO:0000259" key="1">
    <source>
        <dbReference type="Pfam" id="PF14200"/>
    </source>
</evidence>